<sequence>MTENNTSKLTTANNYSSILKAIDFFTQRFDIDQIIEYAFTFCKEILKPDTIILWTLKENNFSVSHSNIENAHYSFPYCNRYDEIVYFHAGLIYKDNLSNLLPKEIQNKYDPDFCIPLIMDKGLYGIIALNRHTENPFDTEDELLASSLMNLFSMSLTNYIFYKNLEETKIKLNEKVFNLFAINHSTKALLSELSLDNLYDLAIGVFSELTQSSFTTFFIKDSISENYKLMNYRNVDLYSTSLELTLFENKNCSFNLPIVIDMSIDHLKDRFIQTFYNGNEILTKINPSYIVLIKKNNALVGFVTLGEKVNGADYDPSIFELVESLASSTYIAINNSLYFEEIKKQKNLVNSKLNELIRLNNLMKNINTATSLERTISLVMNTLNISFDVDMGFFALYDSQLHQFTVSYNLNIMPNNCIIKVSPKLMPLLEGYKVIEYNVDYLSDYLTPDLLELLNESASGLVMIPIYIQNTEIELIGFFAILKNKNSVLLTDENIVSYNAIATHIAPVIYQLKNIDTIKQSYLPNYPKQFIDKLEAEMRDALDFELDLYILHIYCHKKSSLYPMSITNTILNKYKKVYPIDYNTMFIISNDRLELEAIVPLIVDGYNYYYYTFKKDFNDLKSFESLL</sequence>
<protein>
    <recommendedName>
        <fullName evidence="3">GAF domain-containing protein</fullName>
    </recommendedName>
</protein>
<name>A0A4R3MDX7_9FIRM</name>
<dbReference type="Gene3D" id="3.30.450.40">
    <property type="match status" value="2"/>
</dbReference>
<dbReference type="Proteomes" id="UP000294902">
    <property type="component" value="Unassembled WGS sequence"/>
</dbReference>
<proteinExistence type="predicted"/>
<dbReference type="OrthoDB" id="1736267at2"/>
<dbReference type="AlphaFoldDB" id="A0A4R3MDX7"/>
<accession>A0A4R3MDX7</accession>
<keyword evidence="2" id="KW-1185">Reference proteome</keyword>
<reference evidence="1 2" key="1">
    <citation type="submission" date="2019-03" db="EMBL/GenBank/DDBJ databases">
        <title>Genomic Encyclopedia of Type Strains, Phase IV (KMG-IV): sequencing the most valuable type-strain genomes for metagenomic binning, comparative biology and taxonomic classification.</title>
        <authorList>
            <person name="Goeker M."/>
        </authorList>
    </citation>
    <scope>NUCLEOTIDE SEQUENCE [LARGE SCALE GENOMIC DNA]</scope>
    <source>
        <strain evidence="1 2">DSM 24629</strain>
    </source>
</reference>
<evidence type="ECO:0000313" key="2">
    <source>
        <dbReference type="Proteomes" id="UP000294902"/>
    </source>
</evidence>
<dbReference type="InterPro" id="IPR029016">
    <property type="entry name" value="GAF-like_dom_sf"/>
</dbReference>
<dbReference type="EMBL" id="SMAL01000015">
    <property type="protein sequence ID" value="TCT11691.1"/>
    <property type="molecule type" value="Genomic_DNA"/>
</dbReference>
<organism evidence="1 2">
    <name type="scientific">Natranaerovirga pectinivora</name>
    <dbReference type="NCBI Taxonomy" id="682400"/>
    <lineage>
        <taxon>Bacteria</taxon>
        <taxon>Bacillati</taxon>
        <taxon>Bacillota</taxon>
        <taxon>Clostridia</taxon>
        <taxon>Lachnospirales</taxon>
        <taxon>Natranaerovirgaceae</taxon>
        <taxon>Natranaerovirga</taxon>
    </lineage>
</organism>
<evidence type="ECO:0008006" key="3">
    <source>
        <dbReference type="Google" id="ProtNLM"/>
    </source>
</evidence>
<evidence type="ECO:0000313" key="1">
    <source>
        <dbReference type="EMBL" id="TCT11691.1"/>
    </source>
</evidence>
<dbReference type="RefSeq" id="WP_132254149.1">
    <property type="nucleotide sequence ID" value="NZ_SMAL01000015.1"/>
</dbReference>
<gene>
    <name evidence="1" type="ORF">EDC18_11536</name>
</gene>
<comment type="caution">
    <text evidence="1">The sequence shown here is derived from an EMBL/GenBank/DDBJ whole genome shotgun (WGS) entry which is preliminary data.</text>
</comment>
<dbReference type="SUPFAM" id="SSF55781">
    <property type="entry name" value="GAF domain-like"/>
    <property type="match status" value="3"/>
</dbReference>